<dbReference type="OrthoDB" id="422042at2759"/>
<keyword evidence="2" id="KW-1185">Reference proteome</keyword>
<dbReference type="Proteomes" id="UP000037460">
    <property type="component" value="Unassembled WGS sequence"/>
</dbReference>
<protein>
    <submittedName>
        <fullName evidence="1">Uncharacterized protein</fullName>
    </submittedName>
</protein>
<organism evidence="1 2">
    <name type="scientific">Chrysochromulina tobinii</name>
    <dbReference type="NCBI Taxonomy" id="1460289"/>
    <lineage>
        <taxon>Eukaryota</taxon>
        <taxon>Haptista</taxon>
        <taxon>Haptophyta</taxon>
        <taxon>Prymnesiophyceae</taxon>
        <taxon>Prymnesiales</taxon>
        <taxon>Chrysochromulinaceae</taxon>
        <taxon>Chrysochromulina</taxon>
    </lineage>
</organism>
<evidence type="ECO:0000313" key="2">
    <source>
        <dbReference type="Proteomes" id="UP000037460"/>
    </source>
</evidence>
<accession>A0A0M0J322</accession>
<proteinExistence type="predicted"/>
<evidence type="ECO:0000313" key="1">
    <source>
        <dbReference type="EMBL" id="KOO20925.1"/>
    </source>
</evidence>
<name>A0A0M0J322_9EUKA</name>
<sequence length="190" mass="20512">IPSDLLSYDGDANAPAAEKLTAVKAHVAAIKTTIDEAKKAEVAAEKQAFEYAHPRHMVAHSEEEYSDDSVGPIWQKRSQKALLAKPTNSTLGEAEQKSGKAAAFDLLDGLSRSGTLPIDCASLHVVLCTTHCFDDSLIDTVVLRNANPIEKLERSSLIIGETILGTPAAQLLRHEEVERVAKFSAPMLLK</sequence>
<feature type="non-terminal residue" evidence="1">
    <location>
        <position position="1"/>
    </location>
</feature>
<dbReference type="AlphaFoldDB" id="A0A0M0J322"/>
<comment type="caution">
    <text evidence="1">The sequence shown here is derived from an EMBL/GenBank/DDBJ whole genome shotgun (WGS) entry which is preliminary data.</text>
</comment>
<dbReference type="EMBL" id="JWZX01003401">
    <property type="protein sequence ID" value="KOO20925.1"/>
    <property type="molecule type" value="Genomic_DNA"/>
</dbReference>
<gene>
    <name evidence="1" type="ORF">Ctob_000440</name>
</gene>
<reference evidence="2" key="1">
    <citation type="journal article" date="2015" name="PLoS Genet.">
        <title>Genome Sequence and Transcriptome Analyses of Chrysochromulina tobin: Metabolic Tools for Enhanced Algal Fitness in the Prominent Order Prymnesiales (Haptophyceae).</title>
        <authorList>
            <person name="Hovde B.T."/>
            <person name="Deodato C.R."/>
            <person name="Hunsperger H.M."/>
            <person name="Ryken S.A."/>
            <person name="Yost W."/>
            <person name="Jha R.K."/>
            <person name="Patterson J."/>
            <person name="Monnat R.J. Jr."/>
            <person name="Barlow S.B."/>
            <person name="Starkenburg S.R."/>
            <person name="Cattolico R.A."/>
        </authorList>
    </citation>
    <scope>NUCLEOTIDE SEQUENCE</scope>
    <source>
        <strain evidence="2">CCMP291</strain>
    </source>
</reference>